<gene>
    <name evidence="1" type="ORF">HHI36_001559</name>
</gene>
<evidence type="ECO:0000313" key="1">
    <source>
        <dbReference type="EMBL" id="KAL3287070.1"/>
    </source>
</evidence>
<protein>
    <submittedName>
        <fullName evidence="1">Uncharacterized protein</fullName>
    </submittedName>
</protein>
<dbReference type="AlphaFoldDB" id="A0ABD2P857"/>
<dbReference type="EMBL" id="JABFTP020000185">
    <property type="protein sequence ID" value="KAL3287070.1"/>
    <property type="molecule type" value="Genomic_DNA"/>
</dbReference>
<name>A0ABD2P857_9CUCU</name>
<comment type="caution">
    <text evidence="1">The sequence shown here is derived from an EMBL/GenBank/DDBJ whole genome shotgun (WGS) entry which is preliminary data.</text>
</comment>
<sequence>MEEMLNIITVEYPTRHIFVCGDYNINILQNSALGSDSLNIMSEFGLVHCFYEPTRIKSCLDNIFTNKTDDHGRAQHLTVAIILPKTNVPEKREVRQITGNTLESLELAQVDWKSITEIPDPEDSFNKFFEVGNA</sequence>
<organism evidence="1 2">
    <name type="scientific">Cryptolaemus montrouzieri</name>
    <dbReference type="NCBI Taxonomy" id="559131"/>
    <lineage>
        <taxon>Eukaryota</taxon>
        <taxon>Metazoa</taxon>
        <taxon>Ecdysozoa</taxon>
        <taxon>Arthropoda</taxon>
        <taxon>Hexapoda</taxon>
        <taxon>Insecta</taxon>
        <taxon>Pterygota</taxon>
        <taxon>Neoptera</taxon>
        <taxon>Endopterygota</taxon>
        <taxon>Coleoptera</taxon>
        <taxon>Polyphaga</taxon>
        <taxon>Cucujiformia</taxon>
        <taxon>Coccinelloidea</taxon>
        <taxon>Coccinellidae</taxon>
        <taxon>Scymninae</taxon>
        <taxon>Scymnini</taxon>
        <taxon>Cryptolaemus</taxon>
    </lineage>
</organism>
<accession>A0ABD2P857</accession>
<proteinExistence type="predicted"/>
<dbReference type="Proteomes" id="UP001516400">
    <property type="component" value="Unassembled WGS sequence"/>
</dbReference>
<reference evidence="1 2" key="1">
    <citation type="journal article" date="2021" name="BMC Biol.">
        <title>Horizontally acquired antibacterial genes associated with adaptive radiation of ladybird beetles.</title>
        <authorList>
            <person name="Li H.S."/>
            <person name="Tang X.F."/>
            <person name="Huang Y.H."/>
            <person name="Xu Z.Y."/>
            <person name="Chen M.L."/>
            <person name="Du X.Y."/>
            <person name="Qiu B.Y."/>
            <person name="Chen P.T."/>
            <person name="Zhang W."/>
            <person name="Slipinski A."/>
            <person name="Escalona H.E."/>
            <person name="Waterhouse R.M."/>
            <person name="Zwick A."/>
            <person name="Pang H."/>
        </authorList>
    </citation>
    <scope>NUCLEOTIDE SEQUENCE [LARGE SCALE GENOMIC DNA]</scope>
    <source>
        <strain evidence="1">SYSU2018</strain>
    </source>
</reference>
<evidence type="ECO:0000313" key="2">
    <source>
        <dbReference type="Proteomes" id="UP001516400"/>
    </source>
</evidence>
<keyword evidence="2" id="KW-1185">Reference proteome</keyword>